<keyword evidence="2" id="KW-0677">Repeat</keyword>
<sequence length="268" mass="29591">MGRAPCCDKANVKKGPWSPEEDSKLKSYIEQNGTGGNWIALPQKIGLKRCGKSCRLRWLNYLRPNLKHGGFSEEEDNIICSLYVSIGSRWSVIASQLPGRTDNDIKNYWNTRLKKKVLGKQRRDNNRRAPKRLEPAEIPVQNAAFSVSNVGHVVTGGESTPIFSGDSIPPLLAINEVSLMAASAQPAPFFETQQAPLGSFFTELDHMFGCSLEKVEGMEDPFSGFLGVPETLNWSSALMCPPMAPASSTSYQGSMLQCVYNQGQMHFD</sequence>
<dbReference type="InterPro" id="IPR017930">
    <property type="entry name" value="Myb_dom"/>
</dbReference>
<evidence type="ECO:0000256" key="2">
    <source>
        <dbReference type="ARBA" id="ARBA00022737"/>
    </source>
</evidence>
<keyword evidence="5" id="KW-0804">Transcription</keyword>
<gene>
    <name evidence="10" type="ORF">HPP92_017162</name>
    <name evidence="9" type="ORF">HPP92_017693</name>
</gene>
<dbReference type="PANTHER" id="PTHR48000">
    <property type="entry name" value="OS09G0431300 PROTEIN"/>
    <property type="match status" value="1"/>
</dbReference>
<feature type="domain" description="Myb-like" evidence="7">
    <location>
        <begin position="9"/>
        <end position="62"/>
    </location>
</feature>
<accession>A0A835QC07</accession>
<dbReference type="InterPro" id="IPR009057">
    <property type="entry name" value="Homeodomain-like_sf"/>
</dbReference>
<comment type="caution">
    <text evidence="9">The sequence shown here is derived from an EMBL/GenBank/DDBJ whole genome shotgun (WGS) entry which is preliminary data.</text>
</comment>
<dbReference type="FunFam" id="1.10.10.60:FF:000222">
    <property type="entry name" value="Transcription factor MYB36"/>
    <property type="match status" value="1"/>
</dbReference>
<dbReference type="Proteomes" id="UP000639772">
    <property type="component" value="Chromosome 9"/>
</dbReference>
<dbReference type="SUPFAM" id="SSF46689">
    <property type="entry name" value="Homeodomain-like"/>
    <property type="match status" value="1"/>
</dbReference>
<feature type="domain" description="HTH myb-type" evidence="8">
    <location>
        <begin position="9"/>
        <end position="62"/>
    </location>
</feature>
<name>A0A835QC07_VANPL</name>
<reference evidence="11 12" key="1">
    <citation type="journal article" date="2020" name="Nat. Food">
        <title>A phased Vanilla planifolia genome enables genetic improvement of flavour and production.</title>
        <authorList>
            <person name="Hasing T."/>
            <person name="Tang H."/>
            <person name="Brym M."/>
            <person name="Khazi F."/>
            <person name="Huang T."/>
            <person name="Chambers A.H."/>
        </authorList>
    </citation>
    <scope>NUCLEOTIDE SEQUENCE [LARGE SCALE GENOMIC DNA]</scope>
    <source>
        <tissue evidence="9">Leaf</tissue>
    </source>
</reference>
<feature type="domain" description="Myb-like" evidence="7">
    <location>
        <begin position="63"/>
        <end position="113"/>
    </location>
</feature>
<feature type="domain" description="HTH myb-type" evidence="8">
    <location>
        <begin position="63"/>
        <end position="117"/>
    </location>
</feature>
<evidence type="ECO:0000313" key="9">
    <source>
        <dbReference type="EMBL" id="KAG0466113.1"/>
    </source>
</evidence>
<evidence type="ECO:0000259" key="8">
    <source>
        <dbReference type="PROSITE" id="PS51294"/>
    </source>
</evidence>
<evidence type="ECO:0000259" key="7">
    <source>
        <dbReference type="PROSITE" id="PS50090"/>
    </source>
</evidence>
<dbReference type="EMBL" id="JADCNM010000009">
    <property type="protein sequence ID" value="KAG0467834.1"/>
    <property type="molecule type" value="Genomic_DNA"/>
</dbReference>
<proteinExistence type="predicted"/>
<dbReference type="Pfam" id="PF00249">
    <property type="entry name" value="Myb_DNA-binding"/>
    <property type="match status" value="2"/>
</dbReference>
<dbReference type="PROSITE" id="PS51294">
    <property type="entry name" value="HTH_MYB"/>
    <property type="match status" value="2"/>
</dbReference>
<dbReference type="EMBL" id="JADCNL010000009">
    <property type="protein sequence ID" value="KAG0466113.1"/>
    <property type="molecule type" value="Genomic_DNA"/>
</dbReference>
<evidence type="ECO:0000313" key="10">
    <source>
        <dbReference type="EMBL" id="KAG0467834.1"/>
    </source>
</evidence>
<evidence type="ECO:0000256" key="3">
    <source>
        <dbReference type="ARBA" id="ARBA00023015"/>
    </source>
</evidence>
<keyword evidence="6" id="KW-0539">Nucleus</keyword>
<evidence type="ECO:0000256" key="4">
    <source>
        <dbReference type="ARBA" id="ARBA00023125"/>
    </source>
</evidence>
<dbReference type="InterPro" id="IPR001005">
    <property type="entry name" value="SANT/Myb"/>
</dbReference>
<keyword evidence="11" id="KW-1185">Reference proteome</keyword>
<evidence type="ECO:0000256" key="5">
    <source>
        <dbReference type="ARBA" id="ARBA00023163"/>
    </source>
</evidence>
<dbReference type="CDD" id="cd00167">
    <property type="entry name" value="SANT"/>
    <property type="match status" value="2"/>
</dbReference>
<evidence type="ECO:0000256" key="6">
    <source>
        <dbReference type="ARBA" id="ARBA00023242"/>
    </source>
</evidence>
<comment type="subcellular location">
    <subcellularLocation>
        <location evidence="1">Nucleus</location>
    </subcellularLocation>
</comment>
<dbReference type="PROSITE" id="PS50090">
    <property type="entry name" value="MYB_LIKE"/>
    <property type="match status" value="2"/>
</dbReference>
<dbReference type="OrthoDB" id="2143914at2759"/>
<dbReference type="SMART" id="SM00717">
    <property type="entry name" value="SANT"/>
    <property type="match status" value="2"/>
</dbReference>
<keyword evidence="4" id="KW-0238">DNA-binding</keyword>
<evidence type="ECO:0000313" key="11">
    <source>
        <dbReference type="Proteomes" id="UP000636800"/>
    </source>
</evidence>
<dbReference type="FunFam" id="1.10.10.60:FF:000015">
    <property type="entry name" value="Transcription factor RAX3"/>
    <property type="match status" value="1"/>
</dbReference>
<evidence type="ECO:0000313" key="12">
    <source>
        <dbReference type="Proteomes" id="UP000639772"/>
    </source>
</evidence>
<dbReference type="GO" id="GO:0005634">
    <property type="term" value="C:nucleus"/>
    <property type="evidence" value="ECO:0007669"/>
    <property type="project" value="UniProtKB-SubCell"/>
</dbReference>
<evidence type="ECO:0000256" key="1">
    <source>
        <dbReference type="ARBA" id="ARBA00004123"/>
    </source>
</evidence>
<dbReference type="AlphaFoldDB" id="A0A835QC07"/>
<dbReference type="PANTHER" id="PTHR48000:SF67">
    <property type="entry name" value="MYB-LIKE DNA-BINDING DOMAIN CONTAINING PROTEIN, EXPRESSED"/>
    <property type="match status" value="1"/>
</dbReference>
<protein>
    <submittedName>
        <fullName evidence="9">Uncharacterized protein</fullName>
    </submittedName>
</protein>
<organism evidence="9 11">
    <name type="scientific">Vanilla planifolia</name>
    <name type="common">Vanilla</name>
    <dbReference type="NCBI Taxonomy" id="51239"/>
    <lineage>
        <taxon>Eukaryota</taxon>
        <taxon>Viridiplantae</taxon>
        <taxon>Streptophyta</taxon>
        <taxon>Embryophyta</taxon>
        <taxon>Tracheophyta</taxon>
        <taxon>Spermatophyta</taxon>
        <taxon>Magnoliopsida</taxon>
        <taxon>Liliopsida</taxon>
        <taxon>Asparagales</taxon>
        <taxon>Orchidaceae</taxon>
        <taxon>Vanilloideae</taxon>
        <taxon>Vanilleae</taxon>
        <taxon>Vanilla</taxon>
    </lineage>
</organism>
<dbReference type="GO" id="GO:0003677">
    <property type="term" value="F:DNA binding"/>
    <property type="evidence" value="ECO:0007669"/>
    <property type="project" value="UniProtKB-KW"/>
</dbReference>
<dbReference type="Gene3D" id="1.10.10.60">
    <property type="entry name" value="Homeodomain-like"/>
    <property type="match status" value="2"/>
</dbReference>
<keyword evidence="3" id="KW-0805">Transcription regulation</keyword>
<dbReference type="Proteomes" id="UP000636800">
    <property type="component" value="Unassembled WGS sequence"/>
</dbReference>